<sequence length="398" mass="41929">MWMIPLLSLLLYILRVCATQTNHTIDDADPLVTYRGTIDRSLTGFDPTRLNDGTATFVPATTDSDPPTISINFTGTAVYVFIAYPAGRNDSAAGFVARMDGGPNSAWALYKPAPMYNRLTFYATQLANAPHHLVLRIHTEWALYFDYVIYTSDQSDLASPPPPPLIPSANAPTPTNLVSPGSSTSSPGASTPIANLVSPTGGSSSTSSPDTPTSASLVSPSMISSPDVSTVTKLATPSVITSPGASTSNTTRPFPVGAVAGGAVGGLILLALLAISFVLRRRALAKRRGKPFAPQDFAPSVSAYPFLQQAQTAPPEAGEKSGLRVGIPHPGGYLDWPESPYSTASPSTASPTLLSMAEEIRCIHSSVQRLQTELPEACDGSPVFQRPPPYAELQSQSL</sequence>
<protein>
    <submittedName>
        <fullName evidence="4">Uncharacterized protein</fullName>
    </submittedName>
</protein>
<gene>
    <name evidence="4" type="ORF">GGX14DRAFT_606569</name>
</gene>
<keyword evidence="2" id="KW-0812">Transmembrane</keyword>
<evidence type="ECO:0000313" key="5">
    <source>
        <dbReference type="Proteomes" id="UP001219525"/>
    </source>
</evidence>
<proteinExistence type="predicted"/>
<evidence type="ECO:0000256" key="1">
    <source>
        <dbReference type="SAM" id="MobiDB-lite"/>
    </source>
</evidence>
<feature type="signal peptide" evidence="3">
    <location>
        <begin position="1"/>
        <end position="18"/>
    </location>
</feature>
<dbReference type="EMBL" id="JARJCW010000157">
    <property type="protein sequence ID" value="KAJ7190101.1"/>
    <property type="molecule type" value="Genomic_DNA"/>
</dbReference>
<keyword evidence="3" id="KW-0732">Signal</keyword>
<keyword evidence="5" id="KW-1185">Reference proteome</keyword>
<evidence type="ECO:0000256" key="2">
    <source>
        <dbReference type="SAM" id="Phobius"/>
    </source>
</evidence>
<dbReference type="Proteomes" id="UP001219525">
    <property type="component" value="Unassembled WGS sequence"/>
</dbReference>
<feature type="region of interest" description="Disordered" evidence="1">
    <location>
        <begin position="378"/>
        <end position="398"/>
    </location>
</feature>
<feature type="transmembrane region" description="Helical" evidence="2">
    <location>
        <begin position="256"/>
        <end position="279"/>
    </location>
</feature>
<organism evidence="4 5">
    <name type="scientific">Mycena pura</name>
    <dbReference type="NCBI Taxonomy" id="153505"/>
    <lineage>
        <taxon>Eukaryota</taxon>
        <taxon>Fungi</taxon>
        <taxon>Dikarya</taxon>
        <taxon>Basidiomycota</taxon>
        <taxon>Agaricomycotina</taxon>
        <taxon>Agaricomycetes</taxon>
        <taxon>Agaricomycetidae</taxon>
        <taxon>Agaricales</taxon>
        <taxon>Marasmiineae</taxon>
        <taxon>Mycenaceae</taxon>
        <taxon>Mycena</taxon>
    </lineage>
</organism>
<reference evidence="4" key="1">
    <citation type="submission" date="2023-03" db="EMBL/GenBank/DDBJ databases">
        <title>Massive genome expansion in bonnet fungi (Mycena s.s.) driven by repeated elements and novel gene families across ecological guilds.</title>
        <authorList>
            <consortium name="Lawrence Berkeley National Laboratory"/>
            <person name="Harder C.B."/>
            <person name="Miyauchi S."/>
            <person name="Viragh M."/>
            <person name="Kuo A."/>
            <person name="Thoen E."/>
            <person name="Andreopoulos B."/>
            <person name="Lu D."/>
            <person name="Skrede I."/>
            <person name="Drula E."/>
            <person name="Henrissat B."/>
            <person name="Morin E."/>
            <person name="Kohler A."/>
            <person name="Barry K."/>
            <person name="LaButti K."/>
            <person name="Morin E."/>
            <person name="Salamov A."/>
            <person name="Lipzen A."/>
            <person name="Mereny Z."/>
            <person name="Hegedus B."/>
            <person name="Baldrian P."/>
            <person name="Stursova M."/>
            <person name="Weitz H."/>
            <person name="Taylor A."/>
            <person name="Grigoriev I.V."/>
            <person name="Nagy L.G."/>
            <person name="Martin F."/>
            <person name="Kauserud H."/>
        </authorList>
    </citation>
    <scope>NUCLEOTIDE SEQUENCE</scope>
    <source>
        <strain evidence="4">9144</strain>
    </source>
</reference>
<dbReference type="AlphaFoldDB" id="A0AAD6ULC7"/>
<evidence type="ECO:0000256" key="3">
    <source>
        <dbReference type="SAM" id="SignalP"/>
    </source>
</evidence>
<feature type="region of interest" description="Disordered" evidence="1">
    <location>
        <begin position="158"/>
        <end position="225"/>
    </location>
</feature>
<keyword evidence="2" id="KW-0472">Membrane</keyword>
<feature type="compositionally biased region" description="Low complexity" evidence="1">
    <location>
        <begin position="167"/>
        <end position="216"/>
    </location>
</feature>
<accession>A0AAD6ULC7</accession>
<evidence type="ECO:0000313" key="4">
    <source>
        <dbReference type="EMBL" id="KAJ7190101.1"/>
    </source>
</evidence>
<comment type="caution">
    <text evidence="4">The sequence shown here is derived from an EMBL/GenBank/DDBJ whole genome shotgun (WGS) entry which is preliminary data.</text>
</comment>
<keyword evidence="2" id="KW-1133">Transmembrane helix</keyword>
<feature type="chain" id="PRO_5042200583" evidence="3">
    <location>
        <begin position="19"/>
        <end position="398"/>
    </location>
</feature>
<name>A0AAD6ULC7_9AGAR</name>